<evidence type="ECO:0000313" key="2">
    <source>
        <dbReference type="Proteomes" id="UP000827976"/>
    </source>
</evidence>
<accession>A0ACB7UCI9</accession>
<keyword evidence="2" id="KW-1185">Reference proteome</keyword>
<dbReference type="Proteomes" id="UP000827976">
    <property type="component" value="Chromosome 17"/>
</dbReference>
<dbReference type="EMBL" id="CM037027">
    <property type="protein sequence ID" value="KAH7658064.1"/>
    <property type="molecule type" value="Genomic_DNA"/>
</dbReference>
<proteinExistence type="predicted"/>
<organism evidence="1 2">
    <name type="scientific">Dioscorea alata</name>
    <name type="common">Purple yam</name>
    <dbReference type="NCBI Taxonomy" id="55571"/>
    <lineage>
        <taxon>Eukaryota</taxon>
        <taxon>Viridiplantae</taxon>
        <taxon>Streptophyta</taxon>
        <taxon>Embryophyta</taxon>
        <taxon>Tracheophyta</taxon>
        <taxon>Spermatophyta</taxon>
        <taxon>Magnoliopsida</taxon>
        <taxon>Liliopsida</taxon>
        <taxon>Dioscoreales</taxon>
        <taxon>Dioscoreaceae</taxon>
        <taxon>Dioscorea</taxon>
    </lineage>
</organism>
<reference evidence="2" key="1">
    <citation type="journal article" date="2022" name="Nat. Commun.">
        <title>Chromosome evolution and the genetic basis of agronomically important traits in greater yam.</title>
        <authorList>
            <person name="Bredeson J.V."/>
            <person name="Lyons J.B."/>
            <person name="Oniyinde I.O."/>
            <person name="Okereke N.R."/>
            <person name="Kolade O."/>
            <person name="Nnabue I."/>
            <person name="Nwadili C.O."/>
            <person name="Hribova E."/>
            <person name="Parker M."/>
            <person name="Nwogha J."/>
            <person name="Shu S."/>
            <person name="Carlson J."/>
            <person name="Kariba R."/>
            <person name="Muthemba S."/>
            <person name="Knop K."/>
            <person name="Barton G.J."/>
            <person name="Sherwood A.V."/>
            <person name="Lopez-Montes A."/>
            <person name="Asiedu R."/>
            <person name="Jamnadass R."/>
            <person name="Muchugi A."/>
            <person name="Goodstein D."/>
            <person name="Egesi C.N."/>
            <person name="Featherston J."/>
            <person name="Asfaw A."/>
            <person name="Simpson G.G."/>
            <person name="Dolezel J."/>
            <person name="Hendre P.S."/>
            <person name="Van Deynze A."/>
            <person name="Kumar P.L."/>
            <person name="Obidiegwu J.E."/>
            <person name="Bhattacharjee R."/>
            <person name="Rokhsar D.S."/>
        </authorList>
    </citation>
    <scope>NUCLEOTIDE SEQUENCE [LARGE SCALE GENOMIC DNA]</scope>
    <source>
        <strain evidence="2">cv. TDa95/00328</strain>
    </source>
</reference>
<protein>
    <submittedName>
        <fullName evidence="1">TPR-like protein</fullName>
    </submittedName>
</protein>
<name>A0ACB7UCI9_DIOAL</name>
<evidence type="ECO:0000313" key="1">
    <source>
        <dbReference type="EMBL" id="KAH7658064.1"/>
    </source>
</evidence>
<comment type="caution">
    <text evidence="1">The sequence shown here is derived from an EMBL/GenBank/DDBJ whole genome shotgun (WGS) entry which is preliminary data.</text>
</comment>
<gene>
    <name evidence="1" type="ORF">IHE45_17G062200</name>
</gene>
<sequence>MTTQRKDSMGEAAINNNPEVQKEPSSIPQTSGWSNKAMQIGGAIVQGLIGSGPLFLTCVCLFLAYKNRKKTNTVLPRSVSMAALRGGKVTWQRILASAEASLDKSVLELDLKQFKDLLKSEEPINFSKLQKEAAKLEMTGQEDVAVKMLKEAYEKAKEDGKLQEAYELDMLLVEMLIYKGDFEEAFIRSCLEEEEIFDARRPLYKAVIFTVLKDRKRAKKSYDEFVDIQTNFNHSTDNNWENFPSENGTQYNFDMFEKIVNSLKKEISNARKYKSMKEGLHIRKNRAGFGDWRKEK</sequence>